<accession>A0ABD5T4U0</accession>
<proteinExistence type="predicted"/>
<keyword evidence="2" id="KW-1185">Reference proteome</keyword>
<gene>
    <name evidence="1" type="ORF">ACFQDD_06515</name>
</gene>
<dbReference type="Proteomes" id="UP001596274">
    <property type="component" value="Unassembled WGS sequence"/>
</dbReference>
<evidence type="ECO:0000313" key="2">
    <source>
        <dbReference type="Proteomes" id="UP001596274"/>
    </source>
</evidence>
<evidence type="ECO:0000313" key="1">
    <source>
        <dbReference type="EMBL" id="MFC6771171.1"/>
    </source>
</evidence>
<comment type="caution">
    <text evidence="1">The sequence shown here is derived from an EMBL/GenBank/DDBJ whole genome shotgun (WGS) entry which is preliminary data.</text>
</comment>
<dbReference type="EMBL" id="JBHSWT010000292">
    <property type="protein sequence ID" value="MFC6771171.1"/>
    <property type="molecule type" value="Genomic_DNA"/>
</dbReference>
<reference evidence="1 2" key="1">
    <citation type="journal article" date="2019" name="Int. J. Syst. Evol. Microbiol.">
        <title>The Global Catalogue of Microorganisms (GCM) 10K type strain sequencing project: providing services to taxonomists for standard genome sequencing and annotation.</title>
        <authorList>
            <consortium name="The Broad Institute Genomics Platform"/>
            <consortium name="The Broad Institute Genome Sequencing Center for Infectious Disease"/>
            <person name="Wu L."/>
            <person name="Ma J."/>
        </authorList>
    </citation>
    <scope>NUCLEOTIDE SEQUENCE [LARGE SCALE GENOMIC DNA]</scope>
    <source>
        <strain evidence="1 2">PJ61</strain>
    </source>
</reference>
<protein>
    <submittedName>
        <fullName evidence="1">Uncharacterized protein</fullName>
    </submittedName>
</protein>
<organism evidence="1 2">
    <name type="scientific">Halorubrum pallidum</name>
    <dbReference type="NCBI Taxonomy" id="1526114"/>
    <lineage>
        <taxon>Archaea</taxon>
        <taxon>Methanobacteriati</taxon>
        <taxon>Methanobacteriota</taxon>
        <taxon>Stenosarchaea group</taxon>
        <taxon>Halobacteria</taxon>
        <taxon>Halobacteriales</taxon>
        <taxon>Haloferacaceae</taxon>
        <taxon>Halorubrum</taxon>
    </lineage>
</organism>
<name>A0ABD5T4U0_9EURY</name>
<sequence>MTAADGPFARANELTTRHTRIRRAVPHNVMPAFPDQPLAVFTLLVELV</sequence>
<dbReference type="AlphaFoldDB" id="A0ABD5T4U0"/>